<dbReference type="Gene3D" id="3.30.9.10">
    <property type="entry name" value="D-Amino Acid Oxidase, subunit A, domain 2"/>
    <property type="match status" value="1"/>
</dbReference>
<organism evidence="1 2">
    <name type="scientific">Litorivicinus lipolyticus</name>
    <dbReference type="NCBI Taxonomy" id="418701"/>
    <lineage>
        <taxon>Bacteria</taxon>
        <taxon>Pseudomonadati</taxon>
        <taxon>Pseudomonadota</taxon>
        <taxon>Gammaproteobacteria</taxon>
        <taxon>Oceanospirillales</taxon>
        <taxon>Litorivicinaceae</taxon>
        <taxon>Litorivicinus</taxon>
    </lineage>
</organism>
<dbReference type="Proteomes" id="UP000388235">
    <property type="component" value="Chromosome"/>
</dbReference>
<dbReference type="RefSeq" id="WP_153714715.1">
    <property type="nucleotide sequence ID" value="NZ_CP045871.1"/>
</dbReference>
<proteinExistence type="predicted"/>
<dbReference type="InterPro" id="IPR036188">
    <property type="entry name" value="FAD/NAD-bd_sf"/>
</dbReference>
<dbReference type="SUPFAM" id="SSF51905">
    <property type="entry name" value="FAD/NAD(P)-binding domain"/>
    <property type="match status" value="1"/>
</dbReference>
<reference evidence="1 2" key="1">
    <citation type="submission" date="2019-11" db="EMBL/GenBank/DDBJ databases">
        <authorList>
            <person name="Khan S.A."/>
            <person name="Jeon C.O."/>
            <person name="Chun B.H."/>
        </authorList>
    </citation>
    <scope>NUCLEOTIDE SEQUENCE [LARGE SCALE GENOMIC DNA]</scope>
    <source>
        <strain evidence="1 2">IMCC 1097</strain>
    </source>
</reference>
<dbReference type="GO" id="GO:0008681">
    <property type="term" value="F:2-octaprenyl-6-methoxyphenol hydroxylase activity"/>
    <property type="evidence" value="ECO:0007669"/>
    <property type="project" value="TreeGrafter"/>
</dbReference>
<protein>
    <recommendedName>
        <fullName evidence="3">2-octaprenyl-6-methoxyphenyl hydroxylase</fullName>
    </recommendedName>
</protein>
<dbReference type="EMBL" id="CP045871">
    <property type="protein sequence ID" value="QGG81212.1"/>
    <property type="molecule type" value="Genomic_DNA"/>
</dbReference>
<dbReference type="AlphaFoldDB" id="A0A5Q2QFT2"/>
<dbReference type="PRINTS" id="PR00420">
    <property type="entry name" value="RNGMNOXGNASE"/>
</dbReference>
<dbReference type="InterPro" id="IPR051205">
    <property type="entry name" value="UbiH/COQ6_monooxygenase"/>
</dbReference>
<evidence type="ECO:0000313" key="2">
    <source>
        <dbReference type="Proteomes" id="UP000388235"/>
    </source>
</evidence>
<dbReference type="KEGG" id="llp:GH975_11810"/>
<sequence>MGLGTTHIVGAGLAGQACALMLAEAGYQPVLWGTPDAAPARAIALSQPSVDCLTGLAVAVPDGGRIEHIHVSRHGAFGHTQLSASALGHAQFGRVVRNDELAAALASAVAAAGIDCRPQSVERLDIGAGLVAAGQHHAGPVVLTAPVPGLLAQAGIGQQKRVLNDRLWVGVMRGRLDGHAYERFTDSGPLAVLPLGPERVSVVWQCAGAVTPARINAAMGRRVVLGAIEHQACVPAMAAWADSLARPGLAVAGNASQLLHPVAGQGFNLILRQLSVLAALGFDNLEQWQQHSDSARQPWLATTLTLAQLFQPSWPAQGLALASVAALPGVAGRFAERFMEGS</sequence>
<accession>A0A5Q2QFT2</accession>
<dbReference type="OrthoDB" id="9769565at2"/>
<dbReference type="PANTHER" id="PTHR43876:SF8">
    <property type="entry name" value="2-OCTAPRENYL-6-METHOXYPHENOL HYDROXYLASE"/>
    <property type="match status" value="1"/>
</dbReference>
<evidence type="ECO:0008006" key="3">
    <source>
        <dbReference type="Google" id="ProtNLM"/>
    </source>
</evidence>
<name>A0A5Q2QFT2_9GAMM</name>
<gene>
    <name evidence="1" type="ORF">GH975_11810</name>
</gene>
<keyword evidence="2" id="KW-1185">Reference proteome</keyword>
<dbReference type="Gene3D" id="3.50.50.60">
    <property type="entry name" value="FAD/NAD(P)-binding domain"/>
    <property type="match status" value="2"/>
</dbReference>
<dbReference type="PANTHER" id="PTHR43876">
    <property type="entry name" value="UBIQUINONE BIOSYNTHESIS MONOOXYGENASE COQ6, MITOCHONDRIAL"/>
    <property type="match status" value="1"/>
</dbReference>
<evidence type="ECO:0000313" key="1">
    <source>
        <dbReference type="EMBL" id="QGG81212.1"/>
    </source>
</evidence>